<dbReference type="EMBL" id="BDQX01000196">
    <property type="protein sequence ID" value="GBG09182.1"/>
    <property type="molecule type" value="Genomic_DNA"/>
</dbReference>
<evidence type="ECO:0000259" key="3">
    <source>
        <dbReference type="Pfam" id="PF00884"/>
    </source>
</evidence>
<dbReference type="PANTHER" id="PTHR45953:SF1">
    <property type="entry name" value="IDURONATE 2-SULFATASE"/>
    <property type="match status" value="1"/>
</dbReference>
<evidence type="ECO:0000256" key="1">
    <source>
        <dbReference type="ARBA" id="ARBA00022723"/>
    </source>
</evidence>
<dbReference type="InterPro" id="IPR017850">
    <property type="entry name" value="Alkaline_phosphatase_core_sf"/>
</dbReference>
<gene>
    <name evidence="4" type="ORF">PAT3040_03819</name>
</gene>
<name>A0A2R5ER72_9BACL</name>
<dbReference type="GO" id="GO:0008484">
    <property type="term" value="F:sulfuric ester hydrolase activity"/>
    <property type="evidence" value="ECO:0007669"/>
    <property type="project" value="TreeGrafter"/>
</dbReference>
<comment type="caution">
    <text evidence="4">The sequence shown here is derived from an EMBL/GenBank/DDBJ whole genome shotgun (WGS) entry which is preliminary data.</text>
</comment>
<keyword evidence="1" id="KW-0479">Metal-binding</keyword>
<dbReference type="GO" id="GO:0005737">
    <property type="term" value="C:cytoplasm"/>
    <property type="evidence" value="ECO:0007669"/>
    <property type="project" value="TreeGrafter"/>
</dbReference>
<dbReference type="SUPFAM" id="SSF53649">
    <property type="entry name" value="Alkaline phosphatase-like"/>
    <property type="match status" value="1"/>
</dbReference>
<dbReference type="Gene3D" id="3.40.720.10">
    <property type="entry name" value="Alkaline Phosphatase, subunit A"/>
    <property type="match status" value="1"/>
</dbReference>
<dbReference type="Proteomes" id="UP000245202">
    <property type="component" value="Unassembled WGS sequence"/>
</dbReference>
<proteinExistence type="predicted"/>
<reference evidence="4 5" key="1">
    <citation type="submission" date="2017-08" db="EMBL/GenBank/DDBJ databases">
        <title>Substantial Increase in Enzyme Production by Combined Drug-Resistance Mutations in Paenibacillus agaridevorans.</title>
        <authorList>
            <person name="Tanaka Y."/>
            <person name="Funane K."/>
            <person name="Hosaka T."/>
            <person name="Shiwa Y."/>
            <person name="Fujita N."/>
            <person name="Miyazaki T."/>
            <person name="Yoshikawa H."/>
            <person name="Murakami K."/>
            <person name="Kasahara K."/>
            <person name="Inaoka T."/>
            <person name="Hiraga Y."/>
            <person name="Ochi K."/>
        </authorList>
    </citation>
    <scope>NUCLEOTIDE SEQUENCE [LARGE SCALE GENOMIC DNA]</scope>
    <source>
        <strain evidence="4 5">T-3040</strain>
    </source>
</reference>
<accession>A0A2R5ER72</accession>
<dbReference type="Pfam" id="PF00884">
    <property type="entry name" value="Sulfatase"/>
    <property type="match status" value="1"/>
</dbReference>
<protein>
    <submittedName>
        <fullName evidence="4">Putative sulfatase</fullName>
    </submittedName>
</protein>
<keyword evidence="2" id="KW-0378">Hydrolase</keyword>
<evidence type="ECO:0000256" key="2">
    <source>
        <dbReference type="ARBA" id="ARBA00022801"/>
    </source>
</evidence>
<keyword evidence="5" id="KW-1185">Reference proteome</keyword>
<dbReference type="PANTHER" id="PTHR45953">
    <property type="entry name" value="IDURONATE 2-SULFATASE"/>
    <property type="match status" value="1"/>
</dbReference>
<dbReference type="GO" id="GO:0046872">
    <property type="term" value="F:metal ion binding"/>
    <property type="evidence" value="ECO:0007669"/>
    <property type="project" value="UniProtKB-KW"/>
</dbReference>
<organism evidence="4 5">
    <name type="scientific">Paenibacillus agaridevorans</name>
    <dbReference type="NCBI Taxonomy" id="171404"/>
    <lineage>
        <taxon>Bacteria</taxon>
        <taxon>Bacillati</taxon>
        <taxon>Bacillota</taxon>
        <taxon>Bacilli</taxon>
        <taxon>Bacillales</taxon>
        <taxon>Paenibacillaceae</taxon>
        <taxon>Paenibacillus</taxon>
    </lineage>
</organism>
<dbReference type="InterPro" id="IPR000917">
    <property type="entry name" value="Sulfatase_N"/>
</dbReference>
<sequence>MFDPRGYDVERWNSMVPYDEWERHMTPDQLRHVQARYAAQVVLTDKWLGHLLDKMDEHGLWESTVLIFTTDHGTYNGDRGRIGKLQTHHFASCSRLPLVIAHPDGPQGERREQLAQLVDIYPTVLSVLGIPCPEGIHGVDLVPAVMSPDAPTRSYAITGMYGRSVSLTDGRWMLHQAPVASNKPLYWYSHHAAKFIEYELGPVEEGRRAVVTASWPESTWLTCLSEDPGETVNRAAIYPDKLAVMRGALREKLAELGAPPEQAVRLGL</sequence>
<evidence type="ECO:0000313" key="5">
    <source>
        <dbReference type="Proteomes" id="UP000245202"/>
    </source>
</evidence>
<evidence type="ECO:0000313" key="4">
    <source>
        <dbReference type="EMBL" id="GBG09182.1"/>
    </source>
</evidence>
<feature type="domain" description="Sulfatase N-terminal" evidence="3">
    <location>
        <begin position="26"/>
        <end position="130"/>
    </location>
</feature>
<dbReference type="AlphaFoldDB" id="A0A2R5ER72"/>